<evidence type="ECO:0000313" key="2">
    <source>
        <dbReference type="EMBL" id="PZO87322.1"/>
    </source>
</evidence>
<dbReference type="Proteomes" id="UP000249557">
    <property type="component" value="Unassembled WGS sequence"/>
</dbReference>
<protein>
    <submittedName>
        <fullName evidence="2">Uncharacterized protein</fullName>
    </submittedName>
</protein>
<proteinExistence type="predicted"/>
<feature type="signal peptide" evidence="1">
    <location>
        <begin position="1"/>
        <end position="46"/>
    </location>
</feature>
<evidence type="ECO:0000256" key="1">
    <source>
        <dbReference type="SAM" id="SignalP"/>
    </source>
</evidence>
<accession>A0A2W5A229</accession>
<feature type="chain" id="PRO_5016092763" evidence="1">
    <location>
        <begin position="47"/>
        <end position="290"/>
    </location>
</feature>
<keyword evidence="1" id="KW-0732">Signal</keyword>
<evidence type="ECO:0000313" key="3">
    <source>
        <dbReference type="Proteomes" id="UP000249557"/>
    </source>
</evidence>
<dbReference type="AlphaFoldDB" id="A0A2W5A229"/>
<gene>
    <name evidence="2" type="ORF">DI626_04295</name>
</gene>
<comment type="caution">
    <text evidence="2">The sequence shown here is derived from an EMBL/GenBank/DDBJ whole genome shotgun (WGS) entry which is preliminary data.</text>
</comment>
<name>A0A2W5A229_9BACT</name>
<sequence length="290" mass="30995">MERAFRFQILDKGFFMRGFKSAALSLFLAQILCAPLLFVFTSNAQAACVNPVGDHGDMLYNRDHTVMQYCNGTDWIGMGGGGAAADNLGDHTATKDLDMATFKLKNVAIPTSSADGVNKAYVDAAVAAAASGGDSEGSGSSVVLADYYQTTAAYNGAAAGSACAPDYQMCGMHEWIGRPYNYTLGPNFNSEGASWVQMSKNYNCSNWTSTSVDGIYTTTSNNGGPTYAPYYFYRSGCSSSFRVLCCKIYNLGQTGSACVDNSLCFATQESGTFFWGDTVTTNLILPNNFL</sequence>
<reference evidence="2 3" key="1">
    <citation type="submission" date="2017-08" db="EMBL/GenBank/DDBJ databases">
        <title>Infants hospitalized years apart are colonized by the same room-sourced microbial strains.</title>
        <authorList>
            <person name="Brooks B."/>
            <person name="Olm M.R."/>
            <person name="Firek B.A."/>
            <person name="Baker R."/>
            <person name="Thomas B.C."/>
            <person name="Morowitz M.J."/>
            <person name="Banfield J.F."/>
        </authorList>
    </citation>
    <scope>NUCLEOTIDE SEQUENCE [LARGE SCALE GENOMIC DNA]</scope>
    <source>
        <strain evidence="2">S2_018_000_R2_104</strain>
    </source>
</reference>
<feature type="non-terminal residue" evidence="2">
    <location>
        <position position="290"/>
    </location>
</feature>
<organism evidence="2 3">
    <name type="scientific">Micavibrio aeruginosavorus</name>
    <dbReference type="NCBI Taxonomy" id="349221"/>
    <lineage>
        <taxon>Bacteria</taxon>
        <taxon>Pseudomonadati</taxon>
        <taxon>Bdellovibrionota</taxon>
        <taxon>Bdellovibrionia</taxon>
        <taxon>Bdellovibrionales</taxon>
        <taxon>Pseudobdellovibrionaceae</taxon>
        <taxon>Micavibrio</taxon>
    </lineage>
</organism>
<dbReference type="EMBL" id="QFNK01000063">
    <property type="protein sequence ID" value="PZO87322.1"/>
    <property type="molecule type" value="Genomic_DNA"/>
</dbReference>